<comment type="caution">
    <text evidence="3">The sequence shown here is derived from an EMBL/GenBank/DDBJ whole genome shotgun (WGS) entry which is preliminary data.</text>
</comment>
<evidence type="ECO:0000259" key="2">
    <source>
        <dbReference type="PROSITE" id="PS52039"/>
    </source>
</evidence>
<evidence type="ECO:0000256" key="1">
    <source>
        <dbReference type="ARBA" id="ARBA00023235"/>
    </source>
</evidence>
<organism evidence="3 4">
    <name type="scientific">Shewanella glacialipiscicola</name>
    <dbReference type="NCBI Taxonomy" id="614069"/>
    <lineage>
        <taxon>Bacteria</taxon>
        <taxon>Pseudomonadati</taxon>
        <taxon>Pseudomonadota</taxon>
        <taxon>Gammaproteobacteria</taxon>
        <taxon>Alteromonadales</taxon>
        <taxon>Shewanellaceae</taxon>
        <taxon>Shewanella</taxon>
    </lineage>
</organism>
<dbReference type="PANTHER" id="PTHR11390:SF21">
    <property type="entry name" value="DNA TOPOISOMERASE 3-ALPHA"/>
    <property type="match status" value="1"/>
</dbReference>
<keyword evidence="4" id="KW-1185">Reference proteome</keyword>
<proteinExistence type="predicted"/>
<dbReference type="RefSeq" id="WP_431312095.1">
    <property type="nucleotide sequence ID" value="NZ_BSUY01000001.1"/>
</dbReference>
<dbReference type="PROSITE" id="PS52039">
    <property type="entry name" value="TOPO_IA_2"/>
    <property type="match status" value="1"/>
</dbReference>
<keyword evidence="1" id="KW-0413">Isomerase</keyword>
<dbReference type="InterPro" id="IPR013824">
    <property type="entry name" value="Topo_IA_cen_sub1"/>
</dbReference>
<dbReference type="EMBL" id="BSUY01000001">
    <property type="protein sequence ID" value="GMA82608.1"/>
    <property type="molecule type" value="Genomic_DNA"/>
</dbReference>
<dbReference type="PANTHER" id="PTHR11390">
    <property type="entry name" value="PROKARYOTIC DNA TOPOISOMERASE"/>
    <property type="match status" value="1"/>
</dbReference>
<dbReference type="SUPFAM" id="SSF56712">
    <property type="entry name" value="Prokaryotic type I DNA topoisomerase"/>
    <property type="match status" value="1"/>
</dbReference>
<evidence type="ECO:0000313" key="4">
    <source>
        <dbReference type="Proteomes" id="UP001157046"/>
    </source>
</evidence>
<dbReference type="InterPro" id="IPR000380">
    <property type="entry name" value="Topo_IA"/>
</dbReference>
<sequence>MTGINRYVTDANIRKILKETDGLGTEATRAGIIELLFKRSFLQRLGKSIVSTEVGKGLINSLPVSATSPDMTALWEASLNSICRKETSYQAFMQPLLDTLFTLIQNAGAQLPTALNGLKGQGYGKSTSGKSGYRKSTYRKASNGSKIIATKASGAKGSGIKSRTGKPLAV</sequence>
<protein>
    <recommendedName>
        <fullName evidence="2">Topo IA-type catalytic domain-containing protein</fullName>
    </recommendedName>
</protein>
<evidence type="ECO:0000313" key="3">
    <source>
        <dbReference type="EMBL" id="GMA82608.1"/>
    </source>
</evidence>
<dbReference type="InterPro" id="IPR023405">
    <property type="entry name" value="Topo_IA_core_domain"/>
</dbReference>
<dbReference type="InterPro" id="IPR013497">
    <property type="entry name" value="Topo_IA_cen"/>
</dbReference>
<reference evidence="4" key="1">
    <citation type="journal article" date="2019" name="Int. J. Syst. Evol. Microbiol.">
        <title>The Global Catalogue of Microorganisms (GCM) 10K type strain sequencing project: providing services to taxonomists for standard genome sequencing and annotation.</title>
        <authorList>
            <consortium name="The Broad Institute Genomics Platform"/>
            <consortium name="The Broad Institute Genome Sequencing Center for Infectious Disease"/>
            <person name="Wu L."/>
            <person name="Ma J."/>
        </authorList>
    </citation>
    <scope>NUCLEOTIDE SEQUENCE [LARGE SCALE GENOMIC DNA]</scope>
    <source>
        <strain evidence="4">NBRC 102030</strain>
    </source>
</reference>
<dbReference type="Proteomes" id="UP001157046">
    <property type="component" value="Unassembled WGS sequence"/>
</dbReference>
<dbReference type="Gene3D" id="1.10.460.10">
    <property type="entry name" value="Topoisomerase I, domain 2"/>
    <property type="match status" value="1"/>
</dbReference>
<dbReference type="Pfam" id="PF01131">
    <property type="entry name" value="Topoisom_bac"/>
    <property type="match status" value="1"/>
</dbReference>
<name>A0ABQ6J564_9GAMM</name>
<gene>
    <name evidence="3" type="ORF">GCM10025855_21410</name>
</gene>
<feature type="domain" description="Topo IA-type catalytic" evidence="2">
    <location>
        <begin position="1"/>
        <end position="104"/>
    </location>
</feature>
<accession>A0ABQ6J564</accession>